<organism evidence="2 3">
    <name type="scientific">Sporolactobacillus terrae</name>
    <dbReference type="NCBI Taxonomy" id="269673"/>
    <lineage>
        <taxon>Bacteria</taxon>
        <taxon>Bacillati</taxon>
        <taxon>Bacillota</taxon>
        <taxon>Bacilli</taxon>
        <taxon>Bacillales</taxon>
        <taxon>Sporolactobacillaceae</taxon>
        <taxon>Sporolactobacillus</taxon>
    </lineage>
</organism>
<dbReference type="Pfam" id="PF08240">
    <property type="entry name" value="ADH_N"/>
    <property type="match status" value="1"/>
</dbReference>
<accession>A0A5K7X3X4</accession>
<dbReference type="InterPro" id="IPR013154">
    <property type="entry name" value="ADH-like_N"/>
</dbReference>
<dbReference type="Gene3D" id="3.40.50.720">
    <property type="entry name" value="NAD(P)-binding Rossmann-like Domain"/>
    <property type="match status" value="1"/>
</dbReference>
<gene>
    <name evidence="2" type="ORF">St703_23330</name>
</gene>
<dbReference type="AlphaFoldDB" id="A0A5K7X3X4"/>
<dbReference type="InterPro" id="IPR011032">
    <property type="entry name" value="GroES-like_sf"/>
</dbReference>
<dbReference type="GO" id="GO:0016491">
    <property type="term" value="F:oxidoreductase activity"/>
    <property type="evidence" value="ECO:0007669"/>
    <property type="project" value="InterPro"/>
</dbReference>
<feature type="domain" description="Enoyl reductase (ER)" evidence="1">
    <location>
        <begin position="3"/>
        <end position="318"/>
    </location>
</feature>
<dbReference type="PANTHER" id="PTHR45033:SF3">
    <property type="entry name" value="DEHYDROGENASE, PUTATIVE (AFU_ORTHOLOGUE AFUA_2G13270)-RELATED"/>
    <property type="match status" value="1"/>
</dbReference>
<dbReference type="EMBL" id="AP021853">
    <property type="protein sequence ID" value="BBN99628.1"/>
    <property type="molecule type" value="Genomic_DNA"/>
</dbReference>
<dbReference type="Pfam" id="PF00107">
    <property type="entry name" value="ADH_zinc_N"/>
    <property type="match status" value="1"/>
</dbReference>
<sequence>MDGACFAPSFSNPPAPKSGEVKVKLKAAGLNHRDLFVLTRHQSNDPALVIGSDGAGVVSEVGADVQNVRVGDEVLIIPSLGWLKNTPAPPKDFEILGLPDHGTFAEEIVLPEVQVAAKPDYLSWEQAGVLPLSALTGYRALFTRGGLKGGQTVFIPGIGSGVATYMLQMAKAVGATAVVSSRSTEKLKKAGKLGADLLLDNDQDWAAALNGEKVDLVIESIGAATFNRSLGMLKKGGTVVSFGASAGDEIALDLRSFFYNQWNLHGSTMGSIEEFHEMLDLFCEHKIKPIVDRSYDLEQTGEALSYLKQSAQFGKVAIKINS</sequence>
<dbReference type="SUPFAM" id="SSF50129">
    <property type="entry name" value="GroES-like"/>
    <property type="match status" value="1"/>
</dbReference>
<name>A0A5K7X3X4_9BACL</name>
<dbReference type="InterPro" id="IPR052711">
    <property type="entry name" value="Zinc_ADH-like"/>
</dbReference>
<proteinExistence type="predicted"/>
<dbReference type="InterPro" id="IPR036291">
    <property type="entry name" value="NAD(P)-bd_dom_sf"/>
</dbReference>
<dbReference type="InterPro" id="IPR013149">
    <property type="entry name" value="ADH-like_C"/>
</dbReference>
<dbReference type="SUPFAM" id="SSF51735">
    <property type="entry name" value="NAD(P)-binding Rossmann-fold domains"/>
    <property type="match status" value="1"/>
</dbReference>
<reference evidence="2 3" key="1">
    <citation type="submission" date="2019-09" db="EMBL/GenBank/DDBJ databases">
        <title>Complete genome sequence of Sporolactobacillus terrae 70-3.</title>
        <authorList>
            <person name="Tanaka N."/>
            <person name="Shiwa Y."/>
            <person name="Fujita N."/>
            <person name="Tanasupawat S."/>
        </authorList>
    </citation>
    <scope>NUCLEOTIDE SEQUENCE [LARGE SCALE GENOMIC DNA]</scope>
    <source>
        <strain evidence="2 3">70-3</strain>
    </source>
</reference>
<dbReference type="Gene3D" id="3.90.180.10">
    <property type="entry name" value="Medium-chain alcohol dehydrogenases, catalytic domain"/>
    <property type="match status" value="1"/>
</dbReference>
<dbReference type="PANTHER" id="PTHR45033">
    <property type="match status" value="1"/>
</dbReference>
<evidence type="ECO:0000259" key="1">
    <source>
        <dbReference type="SMART" id="SM00829"/>
    </source>
</evidence>
<dbReference type="InterPro" id="IPR020843">
    <property type="entry name" value="ER"/>
</dbReference>
<dbReference type="Proteomes" id="UP000326951">
    <property type="component" value="Chromosome"/>
</dbReference>
<evidence type="ECO:0000313" key="2">
    <source>
        <dbReference type="EMBL" id="BBN99628.1"/>
    </source>
</evidence>
<protein>
    <submittedName>
        <fullName evidence="2">Alcohol dehydrogenase</fullName>
    </submittedName>
</protein>
<evidence type="ECO:0000313" key="3">
    <source>
        <dbReference type="Proteomes" id="UP000326951"/>
    </source>
</evidence>
<dbReference type="SMART" id="SM00829">
    <property type="entry name" value="PKS_ER"/>
    <property type="match status" value="1"/>
</dbReference>